<dbReference type="Proteomes" id="UP000319499">
    <property type="component" value="Unassembled WGS sequence"/>
</dbReference>
<dbReference type="OrthoDB" id="1205067at2"/>
<evidence type="ECO:0008006" key="4">
    <source>
        <dbReference type="Google" id="ProtNLM"/>
    </source>
</evidence>
<evidence type="ECO:0000313" key="3">
    <source>
        <dbReference type="Proteomes" id="UP000319499"/>
    </source>
</evidence>
<evidence type="ECO:0000313" key="2">
    <source>
        <dbReference type="EMBL" id="TWP26803.1"/>
    </source>
</evidence>
<organism evidence="2 3">
    <name type="scientific">Apibacter muscae</name>
    <dbReference type="NCBI Taxonomy" id="2509004"/>
    <lineage>
        <taxon>Bacteria</taxon>
        <taxon>Pseudomonadati</taxon>
        <taxon>Bacteroidota</taxon>
        <taxon>Flavobacteriia</taxon>
        <taxon>Flavobacteriales</taxon>
        <taxon>Weeksellaceae</taxon>
        <taxon>Apibacter</taxon>
    </lineage>
</organism>
<comment type="caution">
    <text evidence="2">The sequence shown here is derived from an EMBL/GenBank/DDBJ whole genome shotgun (WGS) entry which is preliminary data.</text>
</comment>
<dbReference type="AlphaFoldDB" id="A0A563DA30"/>
<protein>
    <recommendedName>
        <fullName evidence="4">Peptidase C51 domain-containing protein</fullName>
    </recommendedName>
</protein>
<sequence>MEYLSSISDIFVGAIIVFNYSHVAFVIGQSIDEKLIFYLGGNQSDKAPEDGKGKRTICIGKISKSGINTTFWLSRPKKYKPTDDEKQLPKMNISAYELDYSSTR</sequence>
<keyword evidence="1" id="KW-0472">Membrane</keyword>
<feature type="transmembrane region" description="Helical" evidence="1">
    <location>
        <begin position="6"/>
        <end position="27"/>
    </location>
</feature>
<dbReference type="RefSeq" id="WP_146293341.1">
    <property type="nucleotide sequence ID" value="NZ_SELH01000025.1"/>
</dbReference>
<keyword evidence="1" id="KW-1133">Transmembrane helix</keyword>
<name>A0A563DA30_9FLAO</name>
<proteinExistence type="predicted"/>
<accession>A0A563DA30</accession>
<keyword evidence="1" id="KW-0812">Transmembrane</keyword>
<keyword evidence="3" id="KW-1185">Reference proteome</keyword>
<reference evidence="2 3" key="1">
    <citation type="submission" date="2019-02" db="EMBL/GenBank/DDBJ databases">
        <title>Apibacter muscae sp. nov.: a novel member of the house fly microbiota.</title>
        <authorList>
            <person name="Park R."/>
        </authorList>
    </citation>
    <scope>NUCLEOTIDE SEQUENCE [LARGE SCALE GENOMIC DNA]</scope>
    <source>
        <strain evidence="2 3">AL1</strain>
    </source>
</reference>
<dbReference type="EMBL" id="SELH01000025">
    <property type="protein sequence ID" value="TWP26803.1"/>
    <property type="molecule type" value="Genomic_DNA"/>
</dbReference>
<gene>
    <name evidence="2" type="ORF">ETU09_09590</name>
</gene>
<evidence type="ECO:0000256" key="1">
    <source>
        <dbReference type="SAM" id="Phobius"/>
    </source>
</evidence>